<keyword evidence="1" id="KW-1133">Transmembrane helix</keyword>
<dbReference type="Proteomes" id="UP001301728">
    <property type="component" value="Unassembled WGS sequence"/>
</dbReference>
<dbReference type="InterPro" id="IPR024983">
    <property type="entry name" value="CHAT_dom"/>
</dbReference>
<dbReference type="EMBL" id="JAYGHT010000073">
    <property type="protein sequence ID" value="MEA5520039.1"/>
    <property type="molecule type" value="Genomic_DNA"/>
</dbReference>
<name>A0ABU5TYY8_9CYAN</name>
<evidence type="ECO:0000313" key="4">
    <source>
        <dbReference type="Proteomes" id="UP001301728"/>
    </source>
</evidence>
<organism evidence="3 4">
    <name type="scientific">Limnoraphis robusta CCNP1315</name>
    <dbReference type="NCBI Taxonomy" id="3110306"/>
    <lineage>
        <taxon>Bacteria</taxon>
        <taxon>Bacillati</taxon>
        <taxon>Cyanobacteriota</taxon>
        <taxon>Cyanophyceae</taxon>
        <taxon>Oscillatoriophycideae</taxon>
        <taxon>Oscillatoriales</taxon>
        <taxon>Sirenicapillariaceae</taxon>
        <taxon>Limnoraphis</taxon>
    </lineage>
</organism>
<feature type="transmembrane region" description="Helical" evidence="1">
    <location>
        <begin position="721"/>
        <end position="742"/>
    </location>
</feature>
<keyword evidence="1" id="KW-0812">Transmembrane</keyword>
<keyword evidence="1" id="KW-0472">Membrane</keyword>
<gene>
    <name evidence="3" type="ORF">VB854_13910</name>
</gene>
<dbReference type="Pfam" id="PF12770">
    <property type="entry name" value="CHAT"/>
    <property type="match status" value="1"/>
</dbReference>
<dbReference type="SMART" id="SM01080">
    <property type="entry name" value="CHASE2"/>
    <property type="match status" value="1"/>
</dbReference>
<feature type="transmembrane region" description="Helical" evidence="1">
    <location>
        <begin position="748"/>
        <end position="768"/>
    </location>
</feature>
<protein>
    <submittedName>
        <fullName evidence="3">CHASE2 domain-containing protein</fullName>
    </submittedName>
</protein>
<keyword evidence="4" id="KW-1185">Reference proteome</keyword>
<proteinExistence type="predicted"/>
<accession>A0ABU5TYY8</accession>
<comment type="caution">
    <text evidence="3">The sequence shown here is derived from an EMBL/GenBank/DDBJ whole genome shotgun (WGS) entry which is preliminary data.</text>
</comment>
<dbReference type="RefSeq" id="WP_323276136.1">
    <property type="nucleotide sequence ID" value="NZ_JAYGHT010000073.1"/>
</dbReference>
<dbReference type="InterPro" id="IPR007890">
    <property type="entry name" value="CHASE2"/>
</dbReference>
<reference evidence="3 4" key="1">
    <citation type="submission" date="2023-12" db="EMBL/GenBank/DDBJ databases">
        <title>Baltic Sea Cyanobacteria.</title>
        <authorList>
            <person name="Delbaje E."/>
            <person name="Fewer D.P."/>
            <person name="Shishido T.K."/>
        </authorList>
    </citation>
    <scope>NUCLEOTIDE SEQUENCE [LARGE SCALE GENOMIC DNA]</scope>
    <source>
        <strain evidence="3 4">CCNP 1315</strain>
    </source>
</reference>
<dbReference type="Pfam" id="PF05226">
    <property type="entry name" value="CHASE2"/>
    <property type="match status" value="1"/>
</dbReference>
<sequence length="772" mass="87874">MMEQQVVLKLDGNLERGVKVTLEIWLENQRELEMTGGLPPNLQLATGLQNHWEKYRLIGAPYRIKVEGIVYDGSINRVEACKDSANELRDRFLAWLDASEFQKIDRKLRDWFSLNQTLRVLIRTCDPQLQKLPWHLWDWVESRLAEVAFSTPEYHNISTLSSPNIQVKILAILGHSEGINIEQDRQLLESLPNVNLVFLVEPKRREINEQLWEKTWDILFFAGHSETKGEQGTIYINSQESLTLSELKYGLKQAVKQGLKLAIFNSCDGLGLAKELSDLHIPRMIVMREIVPDQVAQTFLKYFLTAFSTGKYFAFAVRKARERLHDELEKELPCASWLPVIFQHPTARSLTWEQLCQPPNKPQSKPQKTPLFRWNDWQKILTISVVITSLVMGVRSLGILQTWELKAIDALIRLKPDEPPDPRILIITVTEKDIQAQNPNELRGSLSDTALKQLLEKLNQYQPRVIGLDIYRPFPVQKNQQKLASLFKQDEKLIVVCEVGDGENNPSIPPPDEVPLQQVGFSDVPIDPDGIVRRQLLGMTPNSKCNTEKSFSYKVAYRYLKAEGIEFNRTSPNTFKIGSVEFKKLEPATGGYHQLDAMGYQIMLNYRSSEAPAQTITLSEILSDRFDPRWIQDRIVLIGTTAQSIDDGFLTPYSAGYSPIKYTPGVFIQAQMISQILSAVQDNRSLLWVLPKWGEVLLIFGFAVIGEILFLFYFYQQKPTIILYLIIGSVSLFFLSGIGYIALTKGGWIPIVSSGLALILTGVIKVAFPKTI</sequence>
<evidence type="ECO:0000313" key="3">
    <source>
        <dbReference type="EMBL" id="MEA5520039.1"/>
    </source>
</evidence>
<evidence type="ECO:0000259" key="2">
    <source>
        <dbReference type="SMART" id="SM01080"/>
    </source>
</evidence>
<evidence type="ECO:0000256" key="1">
    <source>
        <dbReference type="SAM" id="Phobius"/>
    </source>
</evidence>
<feature type="transmembrane region" description="Helical" evidence="1">
    <location>
        <begin position="693"/>
        <end position="714"/>
    </location>
</feature>
<feature type="domain" description="CHASE2" evidence="2">
    <location>
        <begin position="400"/>
        <end position="709"/>
    </location>
</feature>